<name>A0AAE1HR54_9NEOP</name>
<evidence type="ECO:0000256" key="13">
    <source>
        <dbReference type="SAM" id="MobiDB-lite"/>
    </source>
</evidence>
<feature type="compositionally biased region" description="Basic and acidic residues" evidence="13">
    <location>
        <begin position="252"/>
        <end position="263"/>
    </location>
</feature>
<evidence type="ECO:0000259" key="14">
    <source>
        <dbReference type="PROSITE" id="PS50089"/>
    </source>
</evidence>
<dbReference type="InterPro" id="IPR001841">
    <property type="entry name" value="Znf_RING"/>
</dbReference>
<protein>
    <recommendedName>
        <fullName evidence="12">E3 ubiquitin-protein ligase</fullName>
        <ecNumber evidence="12">2.3.2.27</ecNumber>
    </recommendedName>
</protein>
<dbReference type="InterPro" id="IPR004170">
    <property type="entry name" value="WWE_dom"/>
</dbReference>
<evidence type="ECO:0000256" key="10">
    <source>
        <dbReference type="ARBA" id="ARBA00022833"/>
    </source>
</evidence>
<evidence type="ECO:0000256" key="11">
    <source>
        <dbReference type="PROSITE-ProRule" id="PRU00175"/>
    </source>
</evidence>
<feature type="compositionally biased region" description="Polar residues" evidence="13">
    <location>
        <begin position="289"/>
        <end position="299"/>
    </location>
</feature>
<evidence type="ECO:0000256" key="1">
    <source>
        <dbReference type="ARBA" id="ARBA00000900"/>
    </source>
</evidence>
<dbReference type="SUPFAM" id="SSF57850">
    <property type="entry name" value="RING/U-box"/>
    <property type="match status" value="1"/>
</dbReference>
<sequence length="299" mass="34664">MAESLRMSKDNNEKHRRRQRNRERGEMCETKSVEEGVESVPECAVCLQTCVHPAKLPCSHVFCFLCLKGLATQSRRCAMCRQDIPLDYLDHPQLLEVPTQTEKEAFEDGYQWFYEGRSGWWQYDERTSRELELAFKNGQRTCELLIVGQLYIADFDAMLQLRRNDMSRRRRIKRDLASIPKKGIAGLRLENGATPLPDNVDLLTAPSTSQSQLRREPPLTQSVETYDEQRHVPNDLRSGSYRNVVEFGDPEQVSHCDNERQEDSSEEEENQEHDQHIPANDSDPDETEIASQLNDLWLH</sequence>
<keyword evidence="8 11" id="KW-0863">Zinc-finger</keyword>
<accession>A0AAE1HR54</accession>
<dbReference type="GO" id="GO:0051865">
    <property type="term" value="P:protein autoubiquitination"/>
    <property type="evidence" value="ECO:0007669"/>
    <property type="project" value="UniProtKB-UniRule"/>
</dbReference>
<evidence type="ECO:0000313" key="17">
    <source>
        <dbReference type="Proteomes" id="UP001219518"/>
    </source>
</evidence>
<dbReference type="GO" id="GO:0005829">
    <property type="term" value="C:cytosol"/>
    <property type="evidence" value="ECO:0007669"/>
    <property type="project" value="UniProtKB-SubCell"/>
</dbReference>
<comment type="pathway">
    <text evidence="3 12">Protein modification; protein ubiquitination.</text>
</comment>
<comment type="function">
    <text evidence="12">E3 ubiquitin-protein ligase that specifically binds poly-ADP-ribosylated proteins and mediates their ubiquitination and subsequent degradation.</text>
</comment>
<evidence type="ECO:0000256" key="3">
    <source>
        <dbReference type="ARBA" id="ARBA00004906"/>
    </source>
</evidence>
<dbReference type="AlphaFoldDB" id="A0AAE1HR54"/>
<dbReference type="EC" id="2.3.2.27" evidence="12"/>
<dbReference type="InterPro" id="IPR017907">
    <property type="entry name" value="Znf_RING_CS"/>
</dbReference>
<evidence type="ECO:0000256" key="12">
    <source>
        <dbReference type="RuleBase" id="RU367115"/>
    </source>
</evidence>
<reference evidence="16" key="2">
    <citation type="journal article" date="2023" name="BMC Genomics">
        <title>Pest status, molecular evolution, and epigenetic factors derived from the genome assembly of Frankliniella fusca, a thysanopteran phytovirus vector.</title>
        <authorList>
            <person name="Catto M.A."/>
            <person name="Labadie P.E."/>
            <person name="Jacobson A.L."/>
            <person name="Kennedy G.G."/>
            <person name="Srinivasan R."/>
            <person name="Hunt B.G."/>
        </authorList>
    </citation>
    <scope>NUCLEOTIDE SEQUENCE</scope>
    <source>
        <strain evidence="16">PL_HMW_Pooled</strain>
    </source>
</reference>
<dbReference type="FunFam" id="3.30.720.50:FF:000003">
    <property type="entry name" value="E3 ubiquitin-protein ligase RNF146"/>
    <property type="match status" value="1"/>
</dbReference>
<dbReference type="PANTHER" id="PTHR13417">
    <property type="entry name" value="E3 UBIQUITIN-PROTEIN LIGASE RNF146"/>
    <property type="match status" value="1"/>
</dbReference>
<evidence type="ECO:0000256" key="2">
    <source>
        <dbReference type="ARBA" id="ARBA00004514"/>
    </source>
</evidence>
<feature type="region of interest" description="Disordered" evidence="13">
    <location>
        <begin position="189"/>
        <end position="299"/>
    </location>
</feature>
<evidence type="ECO:0000256" key="7">
    <source>
        <dbReference type="ARBA" id="ARBA00022723"/>
    </source>
</evidence>
<feature type="domain" description="WWE" evidence="15">
    <location>
        <begin position="96"/>
        <end position="174"/>
    </location>
</feature>
<evidence type="ECO:0000256" key="9">
    <source>
        <dbReference type="ARBA" id="ARBA00022786"/>
    </source>
</evidence>
<keyword evidence="17" id="KW-1185">Reference proteome</keyword>
<dbReference type="InterPro" id="IPR013083">
    <property type="entry name" value="Znf_RING/FYVE/PHD"/>
</dbReference>
<dbReference type="GO" id="GO:0016055">
    <property type="term" value="P:Wnt signaling pathway"/>
    <property type="evidence" value="ECO:0007669"/>
    <property type="project" value="UniProtKB-KW"/>
</dbReference>
<dbReference type="InterPro" id="IPR018123">
    <property type="entry name" value="WWE-dom_subgr"/>
</dbReference>
<reference evidence="16" key="1">
    <citation type="submission" date="2021-07" db="EMBL/GenBank/DDBJ databases">
        <authorList>
            <person name="Catto M.A."/>
            <person name="Jacobson A."/>
            <person name="Kennedy G."/>
            <person name="Labadie P."/>
            <person name="Hunt B.G."/>
            <person name="Srinivasan R."/>
        </authorList>
    </citation>
    <scope>NUCLEOTIDE SEQUENCE</scope>
    <source>
        <strain evidence="16">PL_HMW_Pooled</strain>
        <tissue evidence="16">Head</tissue>
    </source>
</reference>
<dbReference type="GO" id="GO:0005634">
    <property type="term" value="C:nucleus"/>
    <property type="evidence" value="ECO:0007669"/>
    <property type="project" value="TreeGrafter"/>
</dbReference>
<dbReference type="PROSITE" id="PS50918">
    <property type="entry name" value="WWE"/>
    <property type="match status" value="1"/>
</dbReference>
<gene>
    <name evidence="16" type="ORF">KUF71_014057</name>
</gene>
<dbReference type="GO" id="GO:0006511">
    <property type="term" value="P:ubiquitin-dependent protein catabolic process"/>
    <property type="evidence" value="ECO:0007669"/>
    <property type="project" value="UniProtKB-UniRule"/>
</dbReference>
<keyword evidence="9 12" id="KW-0833">Ubl conjugation pathway</keyword>
<keyword evidence="5 12" id="KW-0808">Transferase</keyword>
<dbReference type="GO" id="GO:0072572">
    <property type="term" value="F:poly-ADP-D-ribose binding"/>
    <property type="evidence" value="ECO:0007669"/>
    <property type="project" value="UniProtKB-UniRule"/>
</dbReference>
<dbReference type="Gene3D" id="3.30.720.50">
    <property type="match status" value="1"/>
</dbReference>
<dbReference type="SMART" id="SM00184">
    <property type="entry name" value="RING"/>
    <property type="match status" value="1"/>
</dbReference>
<evidence type="ECO:0000313" key="16">
    <source>
        <dbReference type="EMBL" id="KAK3925808.1"/>
    </source>
</evidence>
<evidence type="ECO:0000256" key="5">
    <source>
        <dbReference type="ARBA" id="ARBA00022679"/>
    </source>
</evidence>
<keyword evidence="7 12" id="KW-0479">Metal-binding</keyword>
<proteinExistence type="predicted"/>
<evidence type="ECO:0000256" key="8">
    <source>
        <dbReference type="ARBA" id="ARBA00022771"/>
    </source>
</evidence>
<keyword evidence="4 12" id="KW-0963">Cytoplasm</keyword>
<feature type="domain" description="RING-type" evidence="14">
    <location>
        <begin position="43"/>
        <end position="81"/>
    </location>
</feature>
<dbReference type="Proteomes" id="UP001219518">
    <property type="component" value="Unassembled WGS sequence"/>
</dbReference>
<keyword evidence="10 12" id="KW-0862">Zinc</keyword>
<dbReference type="PANTHER" id="PTHR13417:SF2">
    <property type="entry name" value="E3 UBIQUITIN-PROTEIN LIGASE RNF146"/>
    <property type="match status" value="1"/>
</dbReference>
<feature type="region of interest" description="Disordered" evidence="13">
    <location>
        <begin position="1"/>
        <end position="26"/>
    </location>
</feature>
<dbReference type="Pfam" id="PF02825">
    <property type="entry name" value="WWE"/>
    <property type="match status" value="1"/>
</dbReference>
<dbReference type="InterPro" id="IPR037197">
    <property type="entry name" value="WWE_dom_sf"/>
</dbReference>
<dbReference type="GO" id="GO:0061630">
    <property type="term" value="F:ubiquitin protein ligase activity"/>
    <property type="evidence" value="ECO:0007669"/>
    <property type="project" value="UniProtKB-UniRule"/>
</dbReference>
<dbReference type="PROSITE" id="PS00518">
    <property type="entry name" value="ZF_RING_1"/>
    <property type="match status" value="1"/>
</dbReference>
<feature type="compositionally biased region" description="Basic and acidic residues" evidence="13">
    <location>
        <begin position="1"/>
        <end position="13"/>
    </location>
</feature>
<evidence type="ECO:0000259" key="15">
    <source>
        <dbReference type="PROSITE" id="PS50918"/>
    </source>
</evidence>
<dbReference type="CDD" id="cd16546">
    <property type="entry name" value="RING-HC_RNF146"/>
    <property type="match status" value="1"/>
</dbReference>
<dbReference type="PROSITE" id="PS50089">
    <property type="entry name" value="ZF_RING_2"/>
    <property type="match status" value="1"/>
</dbReference>
<dbReference type="SUPFAM" id="SSF117839">
    <property type="entry name" value="WWE domain"/>
    <property type="match status" value="1"/>
</dbReference>
<organism evidence="16 17">
    <name type="scientific">Frankliniella fusca</name>
    <dbReference type="NCBI Taxonomy" id="407009"/>
    <lineage>
        <taxon>Eukaryota</taxon>
        <taxon>Metazoa</taxon>
        <taxon>Ecdysozoa</taxon>
        <taxon>Arthropoda</taxon>
        <taxon>Hexapoda</taxon>
        <taxon>Insecta</taxon>
        <taxon>Pterygota</taxon>
        <taxon>Neoptera</taxon>
        <taxon>Paraneoptera</taxon>
        <taxon>Thysanoptera</taxon>
        <taxon>Terebrantia</taxon>
        <taxon>Thripoidea</taxon>
        <taxon>Thripidae</taxon>
        <taxon>Frankliniella</taxon>
    </lineage>
</organism>
<comment type="caution">
    <text evidence="16">The sequence shown here is derived from an EMBL/GenBank/DDBJ whole genome shotgun (WGS) entry which is preliminary data.</text>
</comment>
<comment type="domain">
    <text evidence="12">The WWE domain mediates non-covalent poly(ADP-ribose)-binding.</text>
</comment>
<dbReference type="SMART" id="SM00678">
    <property type="entry name" value="WWE"/>
    <property type="match status" value="1"/>
</dbReference>
<comment type="PTM">
    <text evidence="12">Ubiquitinated; autoubiquitinated.</text>
</comment>
<keyword evidence="6" id="KW-0879">Wnt signaling pathway</keyword>
<comment type="catalytic activity">
    <reaction evidence="1 12">
        <text>S-ubiquitinyl-[E2 ubiquitin-conjugating enzyme]-L-cysteine + [acceptor protein]-L-lysine = [E2 ubiquitin-conjugating enzyme]-L-cysteine + N(6)-ubiquitinyl-[acceptor protein]-L-lysine.</text>
        <dbReference type="EC" id="2.3.2.27"/>
    </reaction>
</comment>
<dbReference type="InterPro" id="IPR044110">
    <property type="entry name" value="RING-HC_RNF146"/>
</dbReference>
<dbReference type="Pfam" id="PF13920">
    <property type="entry name" value="zf-C3HC4_3"/>
    <property type="match status" value="1"/>
</dbReference>
<comment type="subcellular location">
    <subcellularLocation>
        <location evidence="2 12">Cytoplasm</location>
        <location evidence="2 12">Cytosol</location>
    </subcellularLocation>
</comment>
<evidence type="ECO:0000256" key="4">
    <source>
        <dbReference type="ARBA" id="ARBA00022490"/>
    </source>
</evidence>
<dbReference type="GO" id="GO:0008270">
    <property type="term" value="F:zinc ion binding"/>
    <property type="evidence" value="ECO:0007669"/>
    <property type="project" value="UniProtKB-UniRule"/>
</dbReference>
<dbReference type="FunFam" id="3.30.40.10:FF:000204">
    <property type="entry name" value="E3 ubiquitin-protein ligase RNF146"/>
    <property type="match status" value="1"/>
</dbReference>
<dbReference type="Gene3D" id="3.30.40.10">
    <property type="entry name" value="Zinc/RING finger domain, C3HC4 (zinc finger)"/>
    <property type="match status" value="1"/>
</dbReference>
<dbReference type="EMBL" id="JAHWGI010001240">
    <property type="protein sequence ID" value="KAK3925808.1"/>
    <property type="molecule type" value="Genomic_DNA"/>
</dbReference>
<evidence type="ECO:0000256" key="6">
    <source>
        <dbReference type="ARBA" id="ARBA00022687"/>
    </source>
</evidence>
<dbReference type="InterPro" id="IPR033509">
    <property type="entry name" value="RNF146"/>
</dbReference>